<accession>A0ABT8E2W4</accession>
<organism evidence="1 2">
    <name type="scientific">Fictibacillus terranigra</name>
    <dbReference type="NCBI Taxonomy" id="3058424"/>
    <lineage>
        <taxon>Bacteria</taxon>
        <taxon>Bacillati</taxon>
        <taxon>Bacillota</taxon>
        <taxon>Bacilli</taxon>
        <taxon>Bacillales</taxon>
        <taxon>Fictibacillaceae</taxon>
        <taxon>Fictibacillus</taxon>
    </lineage>
</organism>
<dbReference type="EMBL" id="JAUHLN010000001">
    <property type="protein sequence ID" value="MDN4072237.1"/>
    <property type="molecule type" value="Genomic_DNA"/>
</dbReference>
<evidence type="ECO:0000313" key="1">
    <source>
        <dbReference type="EMBL" id="MDN4072237.1"/>
    </source>
</evidence>
<gene>
    <name evidence="1" type="ORF">QYF49_04230</name>
</gene>
<sequence>MTPAAFNAGKPVTLQFGFDDAKPEPYFGARAMLWPSGEKNVHVHPSCPDKTAFVTEFEEPGLYKLWAEFKINGKVITYPFVIPQKLTPWSQLLLISICDNTTQWR</sequence>
<evidence type="ECO:0000313" key="2">
    <source>
        <dbReference type="Proteomes" id="UP001168694"/>
    </source>
</evidence>
<comment type="caution">
    <text evidence="1">The sequence shown here is derived from an EMBL/GenBank/DDBJ whole genome shotgun (WGS) entry which is preliminary data.</text>
</comment>
<dbReference type="RefSeq" id="WP_290398362.1">
    <property type="nucleotide sequence ID" value="NZ_JAUHLN010000001.1"/>
</dbReference>
<proteinExistence type="predicted"/>
<keyword evidence="2" id="KW-1185">Reference proteome</keyword>
<reference evidence="1" key="1">
    <citation type="submission" date="2023-06" db="EMBL/GenBank/DDBJ databases">
        <title>Draft Genome Sequences of Representative Paenibacillus Polymyxa, Bacillus cereus, Fictibacillus sp., and Brevibacillus agri Strains Isolated from Amazonian Dark Earth.</title>
        <authorList>
            <person name="Pellegrinetti T.A."/>
            <person name="Cunha I.C.M."/>
            <person name="Chaves M.G."/>
            <person name="Freitas A.S."/>
            <person name="Silva A.V.R."/>
            <person name="Tsai S.M."/>
            <person name="Mendes L.W."/>
        </authorList>
    </citation>
    <scope>NUCLEOTIDE SEQUENCE</scope>
    <source>
        <strain evidence="1">CENA-BCM004</strain>
    </source>
</reference>
<name>A0ABT8E2W4_9BACL</name>
<dbReference type="Proteomes" id="UP001168694">
    <property type="component" value="Unassembled WGS sequence"/>
</dbReference>
<protein>
    <submittedName>
        <fullName evidence="1">Uncharacterized protein</fullName>
    </submittedName>
</protein>